<organism evidence="1 2">
    <name type="scientific">Aspergillus pseudoustus</name>
    <dbReference type="NCBI Taxonomy" id="1810923"/>
    <lineage>
        <taxon>Eukaryota</taxon>
        <taxon>Fungi</taxon>
        <taxon>Dikarya</taxon>
        <taxon>Ascomycota</taxon>
        <taxon>Pezizomycotina</taxon>
        <taxon>Eurotiomycetes</taxon>
        <taxon>Eurotiomycetidae</taxon>
        <taxon>Eurotiales</taxon>
        <taxon>Aspergillaceae</taxon>
        <taxon>Aspergillus</taxon>
        <taxon>Aspergillus subgen. Nidulantes</taxon>
    </lineage>
</organism>
<dbReference type="PANTHER" id="PTHR37540">
    <property type="entry name" value="TRANSCRIPTION FACTOR (ACR-2), PUTATIVE-RELATED-RELATED"/>
    <property type="match status" value="1"/>
</dbReference>
<dbReference type="Proteomes" id="UP001610446">
    <property type="component" value="Unassembled WGS sequence"/>
</dbReference>
<accession>A0ABR4JBM8</accession>
<keyword evidence="2" id="KW-1185">Reference proteome</keyword>
<name>A0ABR4JBM8_9EURO</name>
<proteinExistence type="predicted"/>
<comment type="caution">
    <text evidence="1">The sequence shown here is derived from an EMBL/GenBank/DDBJ whole genome shotgun (WGS) entry which is preliminary data.</text>
</comment>
<protein>
    <recommendedName>
        <fullName evidence="3">Amidase signature domain-containing protein</fullName>
    </recommendedName>
</protein>
<evidence type="ECO:0000313" key="2">
    <source>
        <dbReference type="Proteomes" id="UP001610446"/>
    </source>
</evidence>
<sequence length="152" mass="16695">MNSTAYHIQTLWIRGAITDPSLITLYHQAEAIRLINERLSDPESAVDDRTLIAVTPLALFADLKDDRAAADIHRAGVRKLVEIRRALDRLGFEGLTSALIPMNNIIYNIAFDLSLYKLGSPPGPPPLALEKRILQAPSHISATPHSLPAISE</sequence>
<dbReference type="EMBL" id="JBFXLU010000160">
    <property type="protein sequence ID" value="KAL2837466.1"/>
    <property type="molecule type" value="Genomic_DNA"/>
</dbReference>
<reference evidence="1 2" key="1">
    <citation type="submission" date="2024-07" db="EMBL/GenBank/DDBJ databases">
        <title>Section-level genome sequencing and comparative genomics of Aspergillus sections Usti and Cavernicolus.</title>
        <authorList>
            <consortium name="Lawrence Berkeley National Laboratory"/>
            <person name="Nybo J.L."/>
            <person name="Vesth T.C."/>
            <person name="Theobald S."/>
            <person name="Frisvad J.C."/>
            <person name="Larsen T.O."/>
            <person name="Kjaerboelling I."/>
            <person name="Rothschild-Mancinelli K."/>
            <person name="Lyhne E.K."/>
            <person name="Kogle M.E."/>
            <person name="Barry K."/>
            <person name="Clum A."/>
            <person name="Na H."/>
            <person name="Ledsgaard L."/>
            <person name="Lin J."/>
            <person name="Lipzen A."/>
            <person name="Kuo A."/>
            <person name="Riley R."/>
            <person name="Mondo S."/>
            <person name="Labutti K."/>
            <person name="Haridas S."/>
            <person name="Pangalinan J."/>
            <person name="Salamov A.A."/>
            <person name="Simmons B.A."/>
            <person name="Magnuson J.K."/>
            <person name="Chen J."/>
            <person name="Drula E."/>
            <person name="Henrissat B."/>
            <person name="Wiebenga A."/>
            <person name="Lubbers R.J."/>
            <person name="Gomes A.C."/>
            <person name="Makela M.R."/>
            <person name="Stajich J."/>
            <person name="Grigoriev I.V."/>
            <person name="Mortensen U.H."/>
            <person name="De Vries R.P."/>
            <person name="Baker S.E."/>
            <person name="Andersen M.R."/>
        </authorList>
    </citation>
    <scope>NUCLEOTIDE SEQUENCE [LARGE SCALE GENOMIC DNA]</scope>
    <source>
        <strain evidence="1 2">CBS 123904</strain>
    </source>
</reference>
<evidence type="ECO:0000313" key="1">
    <source>
        <dbReference type="EMBL" id="KAL2837466.1"/>
    </source>
</evidence>
<dbReference type="PANTHER" id="PTHR37540:SF5">
    <property type="entry name" value="TRANSCRIPTION FACTOR DOMAIN-CONTAINING PROTEIN"/>
    <property type="match status" value="1"/>
</dbReference>
<evidence type="ECO:0008006" key="3">
    <source>
        <dbReference type="Google" id="ProtNLM"/>
    </source>
</evidence>
<gene>
    <name evidence="1" type="ORF">BJY01DRAFT_251426</name>
</gene>